<dbReference type="InterPro" id="IPR036663">
    <property type="entry name" value="Fumarylacetoacetase_C_sf"/>
</dbReference>
<dbReference type="InterPro" id="IPR011234">
    <property type="entry name" value="Fumarylacetoacetase-like_C"/>
</dbReference>
<proteinExistence type="predicted"/>
<evidence type="ECO:0000256" key="2">
    <source>
        <dbReference type="SAM" id="MobiDB-lite"/>
    </source>
</evidence>
<accession>A0A857C3Q5</accession>
<dbReference type="SUPFAM" id="SSF56529">
    <property type="entry name" value="FAH"/>
    <property type="match status" value="1"/>
</dbReference>
<dbReference type="KEGG" id="siw:GH266_03165"/>
<name>A0A857C3Q5_9HYPH</name>
<dbReference type="Pfam" id="PF01557">
    <property type="entry name" value="FAA_hydrolase"/>
    <property type="match status" value="1"/>
</dbReference>
<keyword evidence="4" id="KW-0378">Hydrolase</keyword>
<feature type="domain" description="Fumarylacetoacetase-like C-terminal" evidence="3">
    <location>
        <begin position="129"/>
        <end position="325"/>
    </location>
</feature>
<dbReference type="PANTHER" id="PTHR11820">
    <property type="entry name" value="ACYLPYRUVASE"/>
    <property type="match status" value="1"/>
</dbReference>
<feature type="compositionally biased region" description="Low complexity" evidence="2">
    <location>
        <begin position="63"/>
        <end position="76"/>
    </location>
</feature>
<dbReference type="PANTHER" id="PTHR11820:SF90">
    <property type="entry name" value="FLUTATHIONE S-TRANSFERASE"/>
    <property type="match status" value="1"/>
</dbReference>
<keyword evidence="1" id="KW-0479">Metal-binding</keyword>
<dbReference type="AlphaFoldDB" id="A0A857C3Q5"/>
<protein>
    <submittedName>
        <fullName evidence="4">FAA hydrolase family protein</fullName>
    </submittedName>
</protein>
<dbReference type="GO" id="GO:0018773">
    <property type="term" value="F:acetylpyruvate hydrolase activity"/>
    <property type="evidence" value="ECO:0007669"/>
    <property type="project" value="TreeGrafter"/>
</dbReference>
<organism evidence="4 5">
    <name type="scientific">Stappia indica</name>
    <dbReference type="NCBI Taxonomy" id="538381"/>
    <lineage>
        <taxon>Bacteria</taxon>
        <taxon>Pseudomonadati</taxon>
        <taxon>Pseudomonadota</taxon>
        <taxon>Alphaproteobacteria</taxon>
        <taxon>Hyphomicrobiales</taxon>
        <taxon>Stappiaceae</taxon>
        <taxon>Stappia</taxon>
    </lineage>
</organism>
<evidence type="ECO:0000313" key="4">
    <source>
        <dbReference type="EMBL" id="QGZ33587.1"/>
    </source>
</evidence>
<dbReference type="EMBL" id="CP046908">
    <property type="protein sequence ID" value="QGZ33587.1"/>
    <property type="molecule type" value="Genomic_DNA"/>
</dbReference>
<evidence type="ECO:0000313" key="5">
    <source>
        <dbReference type="Proteomes" id="UP000435648"/>
    </source>
</evidence>
<dbReference type="Gene3D" id="3.90.850.10">
    <property type="entry name" value="Fumarylacetoacetase-like, C-terminal domain"/>
    <property type="match status" value="1"/>
</dbReference>
<reference evidence="4 5" key="1">
    <citation type="submission" date="2019-12" db="EMBL/GenBank/DDBJ databases">
        <title>The genome of Stappia indica PHM037.</title>
        <authorList>
            <person name="Kacar D."/>
            <person name="Galan B."/>
            <person name="Canedo L."/>
            <person name="Rodriguez P."/>
            <person name="de la Calle F."/>
            <person name="Garcia J.L."/>
        </authorList>
    </citation>
    <scope>NUCLEOTIDE SEQUENCE [LARGE SCALE GENOMIC DNA]</scope>
    <source>
        <strain evidence="4 5">PHM037</strain>
    </source>
</reference>
<dbReference type="GO" id="GO:0046872">
    <property type="term" value="F:metal ion binding"/>
    <property type="evidence" value="ECO:0007669"/>
    <property type="project" value="UniProtKB-KW"/>
</dbReference>
<gene>
    <name evidence="4" type="ORF">GH266_03165</name>
</gene>
<evidence type="ECO:0000259" key="3">
    <source>
        <dbReference type="Pfam" id="PF01557"/>
    </source>
</evidence>
<feature type="region of interest" description="Disordered" evidence="2">
    <location>
        <begin position="56"/>
        <end position="92"/>
    </location>
</feature>
<sequence>MRRQRRLARAALLLRDRNDTPRHGLLPQVPSSLVPSISVARHCCIAKNQRQSPSWWPPGEACASAVPSSVPSSAPSGPGKAEGVNKGPPAVPHRSIRRRFSVTDHVIAPPAAADVAVEGTDARFPIRRVFCVGRNYAAHAREMGKDPDREPPFFFTKPADAVCDAGGTLPYPPLTQDLHHEVELVVAIGRGGRDIAPEDAENHIWGYGIGIDLTRRDLQQQAKDLGRPWDWGKAFDRSAPCSPLVPASRIGHPKSGRISLSVNGEIRQQGDLADQIWPVADIVAICSASVELRPGDLIFTGTPAGVAALKPGDRLEGEIEGVARLSLAIGAPQDRG</sequence>
<dbReference type="Proteomes" id="UP000435648">
    <property type="component" value="Chromosome"/>
</dbReference>
<evidence type="ECO:0000256" key="1">
    <source>
        <dbReference type="ARBA" id="ARBA00022723"/>
    </source>
</evidence>
<dbReference type="OrthoDB" id="5197601at2"/>